<dbReference type="Pfam" id="PF13568">
    <property type="entry name" value="OMP_b-brl_2"/>
    <property type="match status" value="1"/>
</dbReference>
<reference evidence="2" key="1">
    <citation type="submission" date="2019-03" db="EMBL/GenBank/DDBJ databases">
        <title>Single cell metagenomics reveals metabolic interactions within the superorganism composed of flagellate Streblomastix strix and complex community of Bacteroidetes bacteria on its surface.</title>
        <authorList>
            <person name="Treitli S.C."/>
            <person name="Kolisko M."/>
            <person name="Husnik F."/>
            <person name="Keeling P."/>
            <person name="Hampl V."/>
        </authorList>
    </citation>
    <scope>NUCLEOTIDE SEQUENCE</scope>
    <source>
        <strain evidence="2">STM</strain>
    </source>
</reference>
<protein>
    <recommendedName>
        <fullName evidence="1">Outer membrane protein beta-barrel domain-containing protein</fullName>
    </recommendedName>
</protein>
<gene>
    <name evidence="2" type="ORF">EZS27_018572</name>
</gene>
<evidence type="ECO:0000259" key="1">
    <source>
        <dbReference type="Pfam" id="PF13568"/>
    </source>
</evidence>
<name>A0A5J4RFY1_9ZZZZ</name>
<organism evidence="2">
    <name type="scientific">termite gut metagenome</name>
    <dbReference type="NCBI Taxonomy" id="433724"/>
    <lineage>
        <taxon>unclassified sequences</taxon>
        <taxon>metagenomes</taxon>
        <taxon>organismal metagenomes</taxon>
    </lineage>
</organism>
<dbReference type="InterPro" id="IPR025665">
    <property type="entry name" value="Beta-barrel_OMP_2"/>
</dbReference>
<accession>A0A5J4RFY1</accession>
<feature type="domain" description="Outer membrane protein beta-barrel" evidence="1">
    <location>
        <begin position="26"/>
        <end position="204"/>
    </location>
</feature>
<comment type="caution">
    <text evidence="2">The sequence shown here is derived from an EMBL/GenBank/DDBJ whole genome shotgun (WGS) entry which is preliminary data.</text>
</comment>
<sequence>MIRIKRSQTLLLSILAIIFVCVPSNAQIGDLKNNLAIGFNGGINSNNVSISPRIKQSTMIRYHGGFTIRYISEKYMALICGIQTEINYTERGWKELIEDDSGDTYSRYMSYIEIPILTHWAFGKDKNSKVIFLNLGPQFAYLLNEKENMSESWHPDNRLIKDQYGKPANKFDYGITAGGGLEIKTKAGNLLIEGRYYYALSDFYGTTKKDYFGRAAHTTILGKITYLFDITK</sequence>
<dbReference type="AlphaFoldDB" id="A0A5J4RFY1"/>
<proteinExistence type="predicted"/>
<dbReference type="EMBL" id="SNRY01001171">
    <property type="protein sequence ID" value="KAA6332976.1"/>
    <property type="molecule type" value="Genomic_DNA"/>
</dbReference>
<evidence type="ECO:0000313" key="2">
    <source>
        <dbReference type="EMBL" id="KAA6332976.1"/>
    </source>
</evidence>